<dbReference type="Proteomes" id="UP000193484">
    <property type="component" value="Unassembled WGS sequence"/>
</dbReference>
<evidence type="ECO:0000259" key="1">
    <source>
        <dbReference type="Pfam" id="PF24088"/>
    </source>
</evidence>
<dbReference type="Pfam" id="PF24092">
    <property type="entry name" value="DUF7373_C"/>
    <property type="match status" value="1"/>
</dbReference>
<dbReference type="Pfam" id="PF24088">
    <property type="entry name" value="DUF7373"/>
    <property type="match status" value="1"/>
</dbReference>
<dbReference type="AlphaFoldDB" id="A0A1X1RG08"/>
<reference evidence="3 4" key="1">
    <citation type="submission" date="2016-01" db="EMBL/GenBank/DDBJ databases">
        <title>The new phylogeny of the genus Mycobacterium.</title>
        <authorList>
            <person name="Tarcisio F."/>
            <person name="Conor M."/>
            <person name="Antonella G."/>
            <person name="Elisabetta G."/>
            <person name="Giulia F.S."/>
            <person name="Sara T."/>
            <person name="Anna F."/>
            <person name="Clotilde B."/>
            <person name="Roberto B."/>
            <person name="Veronica D.S."/>
            <person name="Fabio R."/>
            <person name="Monica P."/>
            <person name="Olivier J."/>
            <person name="Enrico T."/>
            <person name="Nicola S."/>
        </authorList>
    </citation>
    <scope>NUCLEOTIDE SEQUENCE [LARGE SCALE GENOMIC DNA]</scope>
    <source>
        <strain evidence="3 4">DSM 44179</strain>
    </source>
</reference>
<sequence>MAAAVGLLGGCATVDTGVAIRDPNQDPMAVNAALLDSGPFARKAPTSLGKAGDDGSLVESIRMSEYVILPYQADPALTRGSGAKLGKSGPVTSTDRLRDFVHSGDVASVVDMDLVVAGFGMYAESRDQASVNSANAVLRFKTPEDAQKAADDLLAAATADTKATNPRPAEIPGHPDTRAVVVDGDYNNTYLTALTTQGPLLLIQGIGGRDQGTIPVDSGIPLAGKLLDLQLAELGRYTPTPIDKLADQLWDPSTLLARTVPAHDRIGYRLKGRLGSYTAHGALAYEMDAGAMAQAFENAGVENVAVRRTRIIETRDAAAAVDLVETLSNQAAADKRTTSAGINGFPSARCFEPIPDKMPWERPNYCVAPVDNYAIDVYSDEDLNITRQLLSAQYLLLTQG</sequence>
<gene>
    <name evidence="3" type="ORF">AWC04_07265</name>
</gene>
<proteinExistence type="predicted"/>
<dbReference type="InterPro" id="IPR056463">
    <property type="entry name" value="DUF7373_C"/>
</dbReference>
<protein>
    <submittedName>
        <fullName evidence="3">Uncharacterized protein</fullName>
    </submittedName>
</protein>
<name>A0A1X1RG08_MYCFA</name>
<dbReference type="EMBL" id="LQOJ01000027">
    <property type="protein sequence ID" value="ORV05072.1"/>
    <property type="molecule type" value="Genomic_DNA"/>
</dbReference>
<evidence type="ECO:0000313" key="4">
    <source>
        <dbReference type="Proteomes" id="UP000193484"/>
    </source>
</evidence>
<dbReference type="InterPro" id="IPR055797">
    <property type="entry name" value="DUF7373"/>
</dbReference>
<dbReference type="STRING" id="1793.AWC04_07265"/>
<keyword evidence="4" id="KW-1185">Reference proteome</keyword>
<feature type="domain" description="DUF7373" evidence="1">
    <location>
        <begin position="50"/>
        <end position="247"/>
    </location>
</feature>
<comment type="caution">
    <text evidence="3">The sequence shown here is derived from an EMBL/GenBank/DDBJ whole genome shotgun (WGS) entry which is preliminary data.</text>
</comment>
<organism evidence="3 4">
    <name type="scientific">Mycolicibacterium fallax</name>
    <name type="common">Mycobacterium fallax</name>
    <dbReference type="NCBI Taxonomy" id="1793"/>
    <lineage>
        <taxon>Bacteria</taxon>
        <taxon>Bacillati</taxon>
        <taxon>Actinomycetota</taxon>
        <taxon>Actinomycetes</taxon>
        <taxon>Mycobacteriales</taxon>
        <taxon>Mycobacteriaceae</taxon>
        <taxon>Mycolicibacterium</taxon>
    </lineage>
</organism>
<accession>A0A1X1RG08</accession>
<evidence type="ECO:0000259" key="2">
    <source>
        <dbReference type="Pfam" id="PF24092"/>
    </source>
</evidence>
<evidence type="ECO:0000313" key="3">
    <source>
        <dbReference type="EMBL" id="ORV05072.1"/>
    </source>
</evidence>
<feature type="domain" description="DUF7373" evidence="2">
    <location>
        <begin position="255"/>
        <end position="398"/>
    </location>
</feature>
<dbReference type="RefSeq" id="WP_234810499.1">
    <property type="nucleotide sequence ID" value="NZ_AP022603.1"/>
</dbReference>